<feature type="transmembrane region" description="Helical" evidence="1">
    <location>
        <begin position="7"/>
        <end position="28"/>
    </location>
</feature>
<evidence type="ECO:0000313" key="2">
    <source>
        <dbReference type="EMBL" id="AZA60802.1"/>
    </source>
</evidence>
<sequence length="68" mass="8167">MKINKKYFLIRLITSPLKLIFLLFWYVLFSVLKTFQWVIYGGDEVIFGKDLERNTVGELIKEVQKLRI</sequence>
<organism evidence="2 3">
    <name type="scientific">Chryseobacterium indoltheticum</name>
    <dbReference type="NCBI Taxonomy" id="254"/>
    <lineage>
        <taxon>Bacteria</taxon>
        <taxon>Pseudomonadati</taxon>
        <taxon>Bacteroidota</taxon>
        <taxon>Flavobacteriia</taxon>
        <taxon>Flavobacteriales</taxon>
        <taxon>Weeksellaceae</taxon>
        <taxon>Chryseobacterium group</taxon>
        <taxon>Chryseobacterium</taxon>
    </lineage>
</organism>
<evidence type="ECO:0000313" key="3">
    <source>
        <dbReference type="Proteomes" id="UP000269076"/>
    </source>
</evidence>
<proteinExistence type="predicted"/>
<dbReference type="AlphaFoldDB" id="A0A3G6MYI0"/>
<name>A0A3G6MYI0_9FLAO</name>
<dbReference type="EMBL" id="CP033928">
    <property type="protein sequence ID" value="AZA60802.1"/>
    <property type="molecule type" value="Genomic_DNA"/>
</dbReference>
<accession>A0A3G6MYI0</accession>
<evidence type="ECO:0000256" key="1">
    <source>
        <dbReference type="SAM" id="Phobius"/>
    </source>
</evidence>
<keyword evidence="1" id="KW-1133">Transmembrane helix</keyword>
<dbReference type="Proteomes" id="UP000269076">
    <property type="component" value="Chromosome"/>
</dbReference>
<protein>
    <submittedName>
        <fullName evidence="2">Uncharacterized protein</fullName>
    </submittedName>
</protein>
<keyword evidence="1" id="KW-0812">Transmembrane</keyword>
<reference evidence="2 3" key="1">
    <citation type="submission" date="2018-11" db="EMBL/GenBank/DDBJ databases">
        <title>Proposal to divide the Flavobacteriaceae and reorganize its genera based on Amino Acid Identity values calculated from whole genome sequences.</title>
        <authorList>
            <person name="Nicholson A.C."/>
            <person name="Gulvik C.A."/>
            <person name="Whitney A.M."/>
            <person name="Humrighouse B.W."/>
            <person name="Bell M."/>
            <person name="Holmes B."/>
            <person name="Steigerwalt A."/>
            <person name="Villarma A."/>
            <person name="Sheth M."/>
            <person name="Batra D."/>
            <person name="Pryor J."/>
            <person name="Bernardet J.-F."/>
            <person name="Hugo C."/>
            <person name="Kampfer P."/>
            <person name="Newman J."/>
            <person name="Mcquiston J.R."/>
        </authorList>
    </citation>
    <scope>NUCLEOTIDE SEQUENCE [LARGE SCALE GENOMIC DNA]</scope>
    <source>
        <strain evidence="2 3">G0211</strain>
    </source>
</reference>
<gene>
    <name evidence="2" type="ORF">EG340_06995</name>
</gene>
<keyword evidence="1" id="KW-0472">Membrane</keyword>